<name>A0A9P6BA84_9AGAM</name>
<keyword evidence="1" id="KW-0812">Transmembrane</keyword>
<feature type="transmembrane region" description="Helical" evidence="1">
    <location>
        <begin position="191"/>
        <end position="212"/>
    </location>
</feature>
<keyword evidence="3" id="KW-1185">Reference proteome</keyword>
<gene>
    <name evidence="2" type="ORF">BS47DRAFT_1358069</name>
</gene>
<keyword evidence="1" id="KW-1133">Transmembrane helix</keyword>
<evidence type="ECO:0000313" key="3">
    <source>
        <dbReference type="Proteomes" id="UP000886523"/>
    </source>
</evidence>
<proteinExistence type="predicted"/>
<dbReference type="Proteomes" id="UP000886523">
    <property type="component" value="Unassembled WGS sequence"/>
</dbReference>
<accession>A0A9P6BA84</accession>
<evidence type="ECO:0000256" key="1">
    <source>
        <dbReference type="SAM" id="Phobius"/>
    </source>
</evidence>
<keyword evidence="1" id="KW-0472">Membrane</keyword>
<dbReference type="OrthoDB" id="3266461at2759"/>
<dbReference type="EMBL" id="MU128916">
    <property type="protein sequence ID" value="KAF9519765.1"/>
    <property type="molecule type" value="Genomic_DNA"/>
</dbReference>
<organism evidence="2 3">
    <name type="scientific">Hydnum rufescens UP504</name>
    <dbReference type="NCBI Taxonomy" id="1448309"/>
    <lineage>
        <taxon>Eukaryota</taxon>
        <taxon>Fungi</taxon>
        <taxon>Dikarya</taxon>
        <taxon>Basidiomycota</taxon>
        <taxon>Agaricomycotina</taxon>
        <taxon>Agaricomycetes</taxon>
        <taxon>Cantharellales</taxon>
        <taxon>Hydnaceae</taxon>
        <taxon>Hydnum</taxon>
    </lineage>
</organism>
<reference evidence="2" key="1">
    <citation type="journal article" date="2020" name="Nat. Commun.">
        <title>Large-scale genome sequencing of mycorrhizal fungi provides insights into the early evolution of symbiotic traits.</title>
        <authorList>
            <person name="Miyauchi S."/>
            <person name="Kiss E."/>
            <person name="Kuo A."/>
            <person name="Drula E."/>
            <person name="Kohler A."/>
            <person name="Sanchez-Garcia M."/>
            <person name="Morin E."/>
            <person name="Andreopoulos B."/>
            <person name="Barry K.W."/>
            <person name="Bonito G."/>
            <person name="Buee M."/>
            <person name="Carver A."/>
            <person name="Chen C."/>
            <person name="Cichocki N."/>
            <person name="Clum A."/>
            <person name="Culley D."/>
            <person name="Crous P.W."/>
            <person name="Fauchery L."/>
            <person name="Girlanda M."/>
            <person name="Hayes R.D."/>
            <person name="Keri Z."/>
            <person name="LaButti K."/>
            <person name="Lipzen A."/>
            <person name="Lombard V."/>
            <person name="Magnuson J."/>
            <person name="Maillard F."/>
            <person name="Murat C."/>
            <person name="Nolan M."/>
            <person name="Ohm R.A."/>
            <person name="Pangilinan J."/>
            <person name="Pereira M.F."/>
            <person name="Perotto S."/>
            <person name="Peter M."/>
            <person name="Pfister S."/>
            <person name="Riley R."/>
            <person name="Sitrit Y."/>
            <person name="Stielow J.B."/>
            <person name="Szollosi G."/>
            <person name="Zifcakova L."/>
            <person name="Stursova M."/>
            <person name="Spatafora J.W."/>
            <person name="Tedersoo L."/>
            <person name="Vaario L.M."/>
            <person name="Yamada A."/>
            <person name="Yan M."/>
            <person name="Wang P."/>
            <person name="Xu J."/>
            <person name="Bruns T."/>
            <person name="Baldrian P."/>
            <person name="Vilgalys R."/>
            <person name="Dunand C."/>
            <person name="Henrissat B."/>
            <person name="Grigoriev I.V."/>
            <person name="Hibbett D."/>
            <person name="Nagy L.G."/>
            <person name="Martin F.M."/>
        </authorList>
    </citation>
    <scope>NUCLEOTIDE SEQUENCE</scope>
    <source>
        <strain evidence="2">UP504</strain>
    </source>
</reference>
<feature type="transmembrane region" description="Helical" evidence="1">
    <location>
        <begin position="169"/>
        <end position="185"/>
    </location>
</feature>
<evidence type="ECO:0000313" key="2">
    <source>
        <dbReference type="EMBL" id="KAF9519765.1"/>
    </source>
</evidence>
<comment type="caution">
    <text evidence="2">The sequence shown here is derived from an EMBL/GenBank/DDBJ whole genome shotgun (WGS) entry which is preliminary data.</text>
</comment>
<dbReference type="AlphaFoldDB" id="A0A9P6BA84"/>
<protein>
    <submittedName>
        <fullName evidence="2">Uncharacterized protein</fullName>
    </submittedName>
</protein>
<sequence>MRLLEQQQHKAIIVRMSDKVKGLKATQSGFSGPPEGWEQTDKRLTLPMLSMTLWSLLPVEYEYKPLTNSWFNQANRNNNNIPFKMVFTVNYQTEIDSLIASSEFQLICEVLTKLLDQYFPVIAAKYRAADRFWRSETGNRVALQFSLFFCVAINATVKSPIKTVPHRDFKNIAIGVCAIFVLGFFDDGETAWLVNFEAGIVIQLPSGIFLLYPVLSYHYLEEVAQGRQVYVIETPVAESVVYIDGFAAMGIDAL</sequence>